<dbReference type="AlphaFoldDB" id="A0ABD5S4H5"/>
<proteinExistence type="predicted"/>
<keyword evidence="4" id="KW-1185">Reference proteome</keyword>
<dbReference type="EMBL" id="JBHSWU010000919">
    <property type="protein sequence ID" value="MFC6726147.1"/>
    <property type="molecule type" value="Genomic_DNA"/>
</dbReference>
<dbReference type="SMART" id="SM00316">
    <property type="entry name" value="S1"/>
    <property type="match status" value="1"/>
</dbReference>
<sequence>MGTCMICGTPVDGRICESHQEDVVFEFRGDSADQLTPNRFYTGIVDGYADFGVFVDLAPGVTGLLHRSELDRRLESLDWEPGDTVFVQVKNVRDNGNIDLGWSIRQSEREFRGALVQDADGDHEPEGSDDDSSEAADATEGSG</sequence>
<feature type="domain" description="S1 motif" evidence="2">
    <location>
        <begin position="38"/>
        <end position="105"/>
    </location>
</feature>
<accession>A0ABD5S4H5</accession>
<organism evidence="3 4">
    <name type="scientific">Halobium palmae</name>
    <dbReference type="NCBI Taxonomy" id="1776492"/>
    <lineage>
        <taxon>Archaea</taxon>
        <taxon>Methanobacteriati</taxon>
        <taxon>Methanobacteriota</taxon>
        <taxon>Stenosarchaea group</taxon>
        <taxon>Halobacteria</taxon>
        <taxon>Halobacteriales</taxon>
        <taxon>Haloferacaceae</taxon>
        <taxon>Halobium</taxon>
    </lineage>
</organism>
<dbReference type="InterPro" id="IPR003029">
    <property type="entry name" value="S1_domain"/>
</dbReference>
<feature type="non-terminal residue" evidence="3">
    <location>
        <position position="143"/>
    </location>
</feature>
<dbReference type="InterPro" id="IPR012340">
    <property type="entry name" value="NA-bd_OB-fold"/>
</dbReference>
<dbReference type="Gene3D" id="2.40.50.140">
    <property type="entry name" value="Nucleic acid-binding proteins"/>
    <property type="match status" value="1"/>
</dbReference>
<comment type="caution">
    <text evidence="3">The sequence shown here is derived from an EMBL/GenBank/DDBJ whole genome shotgun (WGS) entry which is preliminary data.</text>
</comment>
<evidence type="ECO:0000313" key="4">
    <source>
        <dbReference type="Proteomes" id="UP001596328"/>
    </source>
</evidence>
<evidence type="ECO:0000259" key="2">
    <source>
        <dbReference type="PROSITE" id="PS50126"/>
    </source>
</evidence>
<name>A0ABD5S4H5_9EURY</name>
<dbReference type="Proteomes" id="UP001596328">
    <property type="component" value="Unassembled WGS sequence"/>
</dbReference>
<reference evidence="3 4" key="1">
    <citation type="journal article" date="2019" name="Int. J. Syst. Evol. Microbiol.">
        <title>The Global Catalogue of Microorganisms (GCM) 10K type strain sequencing project: providing services to taxonomists for standard genome sequencing and annotation.</title>
        <authorList>
            <consortium name="The Broad Institute Genomics Platform"/>
            <consortium name="The Broad Institute Genome Sequencing Center for Infectious Disease"/>
            <person name="Wu L."/>
            <person name="Ma J."/>
        </authorList>
    </citation>
    <scope>NUCLEOTIDE SEQUENCE [LARGE SCALE GENOMIC DNA]</scope>
    <source>
        <strain evidence="3 4">NBRC 111368</strain>
    </source>
</reference>
<dbReference type="PROSITE" id="PS50126">
    <property type="entry name" value="S1"/>
    <property type="match status" value="1"/>
</dbReference>
<protein>
    <submittedName>
        <fullName evidence="3">S1 RNA-binding domain-containing protein</fullName>
    </submittedName>
</protein>
<evidence type="ECO:0000313" key="3">
    <source>
        <dbReference type="EMBL" id="MFC6726147.1"/>
    </source>
</evidence>
<evidence type="ECO:0000256" key="1">
    <source>
        <dbReference type="SAM" id="MobiDB-lite"/>
    </source>
</evidence>
<dbReference type="SUPFAM" id="SSF50249">
    <property type="entry name" value="Nucleic acid-binding proteins"/>
    <property type="match status" value="1"/>
</dbReference>
<gene>
    <name evidence="3" type="ORF">ACFQE1_17615</name>
</gene>
<feature type="region of interest" description="Disordered" evidence="1">
    <location>
        <begin position="113"/>
        <end position="143"/>
    </location>
</feature>
<dbReference type="Pfam" id="PF00575">
    <property type="entry name" value="S1"/>
    <property type="match status" value="1"/>
</dbReference>